<dbReference type="Proteomes" id="UP000886674">
    <property type="component" value="Unassembled WGS sequence"/>
</dbReference>
<dbReference type="EMBL" id="JAEPCR010000039">
    <property type="protein sequence ID" value="MCG7978244.1"/>
    <property type="molecule type" value="Genomic_DNA"/>
</dbReference>
<evidence type="ECO:0000256" key="1">
    <source>
        <dbReference type="SAM" id="MobiDB-lite"/>
    </source>
</evidence>
<proteinExistence type="predicted"/>
<organism evidence="2 3">
    <name type="scientific">Candidatus Thiodiazotropha taylori</name>
    <dbReference type="NCBI Taxonomy" id="2792791"/>
    <lineage>
        <taxon>Bacteria</taxon>
        <taxon>Pseudomonadati</taxon>
        <taxon>Pseudomonadota</taxon>
        <taxon>Gammaproteobacteria</taxon>
        <taxon>Chromatiales</taxon>
        <taxon>Sedimenticolaceae</taxon>
        <taxon>Candidatus Thiodiazotropha</taxon>
    </lineage>
</organism>
<name>A0A9E4NJ12_9GAMM</name>
<evidence type="ECO:0000313" key="3">
    <source>
        <dbReference type="Proteomes" id="UP000886674"/>
    </source>
</evidence>
<sequence length="90" mass="9268">MCTPMAAATIGSAVVGAYANKRNTDKTIQAQERARRRQPVTPTYADASVRNAGNLARRIASAGGQSSTRRSGNPLGLPGNTGNARTLLGG</sequence>
<protein>
    <submittedName>
        <fullName evidence="2">Uncharacterized protein</fullName>
    </submittedName>
</protein>
<evidence type="ECO:0000313" key="2">
    <source>
        <dbReference type="EMBL" id="MCG7978244.1"/>
    </source>
</evidence>
<reference evidence="2" key="1">
    <citation type="journal article" date="2021" name="Proc. Natl. Acad. Sci. U.S.A.">
        <title>Global biogeography of chemosynthetic symbionts reveals both localized and globally distributed symbiont groups. .</title>
        <authorList>
            <person name="Osvatic J.T."/>
            <person name="Wilkins L.G.E."/>
            <person name="Leibrecht L."/>
            <person name="Leray M."/>
            <person name="Zauner S."/>
            <person name="Polzin J."/>
            <person name="Camacho Y."/>
            <person name="Gros O."/>
            <person name="van Gils J.A."/>
            <person name="Eisen J.A."/>
            <person name="Petersen J.M."/>
            <person name="Yuen B."/>
        </authorList>
    </citation>
    <scope>NUCLEOTIDE SEQUENCE</scope>
    <source>
        <strain evidence="2">MAGclacostrist055</strain>
    </source>
</reference>
<dbReference type="AlphaFoldDB" id="A0A9E4NJ12"/>
<gene>
    <name evidence="2" type="ORF">JAY77_08855</name>
</gene>
<feature type="compositionally biased region" description="Low complexity" evidence="1">
    <location>
        <begin position="72"/>
        <end position="83"/>
    </location>
</feature>
<accession>A0A9E4NJ12</accession>
<feature type="region of interest" description="Disordered" evidence="1">
    <location>
        <begin position="59"/>
        <end position="90"/>
    </location>
</feature>
<comment type="caution">
    <text evidence="2">The sequence shown here is derived from an EMBL/GenBank/DDBJ whole genome shotgun (WGS) entry which is preliminary data.</text>
</comment>